<evidence type="ECO:0000313" key="1">
    <source>
        <dbReference type="EMBL" id="GGW33094.1"/>
    </source>
</evidence>
<dbReference type="AlphaFoldDB" id="A0A918IUW9"/>
<dbReference type="PANTHER" id="PTHR42637">
    <property type="entry name" value="TRNA-(MS[2]IO[6]A)-HYDROXYLASE"/>
    <property type="match status" value="1"/>
</dbReference>
<dbReference type="SUPFAM" id="SSF47240">
    <property type="entry name" value="Ferritin-like"/>
    <property type="match status" value="1"/>
</dbReference>
<comment type="caution">
    <text evidence="1">The sequence shown here is derived from an EMBL/GenBank/DDBJ whole genome shotgun (WGS) entry which is preliminary data.</text>
</comment>
<dbReference type="InterPro" id="IPR010386">
    <property type="entry name" value="tRNA-Hydrxlase_MiaE"/>
</dbReference>
<dbReference type="GO" id="GO:0045301">
    <property type="term" value="F:tRNA 2-(methylsulfanyl)-N(6)-isopentenyladenosine(37) hydroxylase activity"/>
    <property type="evidence" value="ECO:0007669"/>
    <property type="project" value="InterPro"/>
</dbReference>
<protein>
    <submittedName>
        <fullName evidence="1">tRNA 2-methylthio-N6-isopentenyl adenosine(37) hydroxylase MiaE</fullName>
    </submittedName>
</protein>
<dbReference type="InterPro" id="IPR012347">
    <property type="entry name" value="Ferritin-like"/>
</dbReference>
<reference evidence="1" key="1">
    <citation type="journal article" date="2014" name="Int. J. Syst. Evol. Microbiol.">
        <title>Complete genome sequence of Corynebacterium casei LMG S-19264T (=DSM 44701T), isolated from a smear-ripened cheese.</title>
        <authorList>
            <consortium name="US DOE Joint Genome Institute (JGI-PGF)"/>
            <person name="Walter F."/>
            <person name="Albersmeier A."/>
            <person name="Kalinowski J."/>
            <person name="Ruckert C."/>
        </authorList>
    </citation>
    <scope>NUCLEOTIDE SEQUENCE</scope>
    <source>
        <strain evidence="1">KCTC 12113</strain>
    </source>
</reference>
<dbReference type="Gene3D" id="1.20.1260.10">
    <property type="match status" value="1"/>
</dbReference>
<accession>A0A918IUW9</accession>
<dbReference type="Proteomes" id="UP000634668">
    <property type="component" value="Unassembled WGS sequence"/>
</dbReference>
<reference evidence="1" key="2">
    <citation type="submission" date="2020-09" db="EMBL/GenBank/DDBJ databases">
        <authorList>
            <person name="Sun Q."/>
            <person name="Kim S."/>
        </authorList>
    </citation>
    <scope>NUCLEOTIDE SEQUENCE</scope>
    <source>
        <strain evidence="1">KCTC 12113</strain>
    </source>
</reference>
<name>A0A918IUW9_9FLAO</name>
<gene>
    <name evidence="1" type="primary">miaE</name>
    <name evidence="1" type="ORF">GCM10007383_17570</name>
</gene>
<dbReference type="InterPro" id="IPR009078">
    <property type="entry name" value="Ferritin-like_SF"/>
</dbReference>
<dbReference type="CDD" id="cd07910">
    <property type="entry name" value="MiaE"/>
    <property type="match status" value="1"/>
</dbReference>
<sequence length="209" mass="24315">MGHCPILSIFEVEIKNMLGLKLPTDPRWVNIVEKNIDEILTDHAYCEQKAASTAISLIVSFPEYTDLVQEMVALAREEMGHFKMVHDRILERGEILGRDRKDDYVIALMKFFPKGGSRTTQLVHRLLYAALIEARSCERFRLLSEELEDKELAEFYHKLMISEAGHYTMFLKFARQYGDRKEVDEKWEALLTYEAEIMKDLGNKETVHG</sequence>
<evidence type="ECO:0000313" key="2">
    <source>
        <dbReference type="Proteomes" id="UP000634668"/>
    </source>
</evidence>
<dbReference type="PIRSF" id="PIRSF020736">
    <property type="entry name" value="MiaE"/>
    <property type="match status" value="1"/>
</dbReference>
<dbReference type="PANTHER" id="PTHR42637:SF1">
    <property type="entry name" value="TRNA 2-(METHYLSULFANYL)-N(6)-ISOPENTENYLADENOSINE(37) HYDROXYLASE"/>
    <property type="match status" value="1"/>
</dbReference>
<dbReference type="EMBL" id="BMWP01000010">
    <property type="protein sequence ID" value="GGW33094.1"/>
    <property type="molecule type" value="Genomic_DNA"/>
</dbReference>
<proteinExistence type="predicted"/>
<dbReference type="GO" id="GO:0006400">
    <property type="term" value="P:tRNA modification"/>
    <property type="evidence" value="ECO:0007669"/>
    <property type="project" value="InterPro"/>
</dbReference>
<keyword evidence="2" id="KW-1185">Reference proteome</keyword>
<dbReference type="Pfam" id="PF06175">
    <property type="entry name" value="MiaE"/>
    <property type="match status" value="1"/>
</dbReference>
<organism evidence="1 2">
    <name type="scientific">Arenibacter certesii</name>
    <dbReference type="NCBI Taxonomy" id="228955"/>
    <lineage>
        <taxon>Bacteria</taxon>
        <taxon>Pseudomonadati</taxon>
        <taxon>Bacteroidota</taxon>
        <taxon>Flavobacteriia</taxon>
        <taxon>Flavobacteriales</taxon>
        <taxon>Flavobacteriaceae</taxon>
        <taxon>Arenibacter</taxon>
    </lineage>
</organism>